<evidence type="ECO:0000256" key="3">
    <source>
        <dbReference type="ARBA" id="ARBA00022960"/>
    </source>
</evidence>
<comment type="pathway">
    <text evidence="7">Cell wall biogenesis; peptidoglycan biosynthesis.</text>
</comment>
<reference evidence="8 9" key="1">
    <citation type="submission" date="2022-01" db="EMBL/GenBank/DDBJ databases">
        <title>Collection of gut derived symbiotic bacterial strains cultured from healthy donors.</title>
        <authorList>
            <person name="Lin H."/>
            <person name="Kohout C."/>
            <person name="Waligurski E."/>
            <person name="Pamer E.G."/>
        </authorList>
    </citation>
    <scope>NUCLEOTIDE SEQUENCE [LARGE SCALE GENOMIC DNA]</scope>
    <source>
        <strain evidence="8 9">DFI.7.58</strain>
    </source>
</reference>
<dbReference type="EMBL" id="JAKNHQ010000008">
    <property type="protein sequence ID" value="MCG4610774.1"/>
    <property type="molecule type" value="Genomic_DNA"/>
</dbReference>
<feature type="active site" description="Proton donor/acceptor" evidence="7">
    <location>
        <position position="73"/>
    </location>
</feature>
<protein>
    <recommendedName>
        <fullName evidence="2 7">Glutamate racemase</fullName>
        <ecNumber evidence="2 7">5.1.1.3</ecNumber>
    </recommendedName>
</protein>
<keyword evidence="4 7" id="KW-0573">Peptidoglycan synthesis</keyword>
<proteinExistence type="inferred from homology"/>
<keyword evidence="3 7" id="KW-0133">Cell shape</keyword>
<dbReference type="HAMAP" id="MF_00258">
    <property type="entry name" value="Glu_racemase"/>
    <property type="match status" value="1"/>
</dbReference>
<dbReference type="SUPFAM" id="SSF53681">
    <property type="entry name" value="Aspartate/glutamate racemase"/>
    <property type="match status" value="2"/>
</dbReference>
<evidence type="ECO:0000256" key="7">
    <source>
        <dbReference type="HAMAP-Rule" id="MF_00258"/>
    </source>
</evidence>
<feature type="binding site" evidence="7">
    <location>
        <begin position="42"/>
        <end position="43"/>
    </location>
    <ligand>
        <name>substrate</name>
    </ligand>
</feature>
<accession>A0ABS9MIZ5</accession>
<evidence type="ECO:0000313" key="9">
    <source>
        <dbReference type="Proteomes" id="UP001298681"/>
    </source>
</evidence>
<evidence type="ECO:0000256" key="6">
    <source>
        <dbReference type="ARBA" id="ARBA00023316"/>
    </source>
</evidence>
<evidence type="ECO:0000256" key="4">
    <source>
        <dbReference type="ARBA" id="ARBA00022984"/>
    </source>
</evidence>
<evidence type="ECO:0000256" key="1">
    <source>
        <dbReference type="ARBA" id="ARBA00001602"/>
    </source>
</evidence>
<dbReference type="PANTHER" id="PTHR21198">
    <property type="entry name" value="GLUTAMATE RACEMASE"/>
    <property type="match status" value="1"/>
</dbReference>
<evidence type="ECO:0000256" key="5">
    <source>
        <dbReference type="ARBA" id="ARBA00023235"/>
    </source>
</evidence>
<dbReference type="PANTHER" id="PTHR21198:SF2">
    <property type="entry name" value="GLUTAMATE RACEMASE"/>
    <property type="match status" value="1"/>
</dbReference>
<feature type="active site" description="Proton donor/acceptor" evidence="7">
    <location>
        <position position="185"/>
    </location>
</feature>
<comment type="caution">
    <text evidence="7">Lacks conserved residue(s) required for the propagation of feature annotation.</text>
</comment>
<dbReference type="GO" id="GO:0008881">
    <property type="term" value="F:glutamate racemase activity"/>
    <property type="evidence" value="ECO:0007669"/>
    <property type="project" value="UniProtKB-EC"/>
</dbReference>
<dbReference type="NCBIfam" id="TIGR00067">
    <property type="entry name" value="glut_race"/>
    <property type="match status" value="1"/>
</dbReference>
<comment type="caution">
    <text evidence="8">The sequence shown here is derived from an EMBL/GenBank/DDBJ whole genome shotgun (WGS) entry which is preliminary data.</text>
</comment>
<keyword evidence="6 7" id="KW-0961">Cell wall biogenesis/degradation</keyword>
<gene>
    <name evidence="7 8" type="primary">murI</name>
    <name evidence="8" type="ORF">L0P57_07480</name>
</gene>
<comment type="catalytic activity">
    <reaction evidence="1 7">
        <text>L-glutamate = D-glutamate</text>
        <dbReference type="Rhea" id="RHEA:12813"/>
        <dbReference type="ChEBI" id="CHEBI:29985"/>
        <dbReference type="ChEBI" id="CHEBI:29986"/>
        <dbReference type="EC" id="5.1.1.3"/>
    </reaction>
</comment>
<sequence length="270" mass="29777">MDNRPIGVFDSGLGGLTAVKELLEIMPQEDIVYFGDTGRVPYGSRSQETLIKYAAQDIHFLEEKQVKMIVIACGTISSLVGRLKKPQDLPIIDVLYPTALAASLATHNKRVGVIGTSTTIHSGSYRRVLAEIDPQIQVFDRDCPLFVPLVESGFIEEDEPVTRLVAERYLGELRDAGVDTLIMGCTHYPIISRIIGSIMGKGVTLINSGRETAFCCRKQLEESGLLSGRTSKGQCSYYVSDRMADFSKIAGIFLGRDIGQEVHQIDIDRY</sequence>
<comment type="similarity">
    <text evidence="7">Belongs to the aspartate/glutamate racemases family.</text>
</comment>
<dbReference type="InterPro" id="IPR033134">
    <property type="entry name" value="Asp/Glu_racemase_AS_2"/>
</dbReference>
<evidence type="ECO:0000313" key="8">
    <source>
        <dbReference type="EMBL" id="MCG4610774.1"/>
    </source>
</evidence>
<keyword evidence="9" id="KW-1185">Reference proteome</keyword>
<dbReference type="InterPro" id="IPR004391">
    <property type="entry name" value="Glu_race"/>
</dbReference>
<feature type="binding site" evidence="7">
    <location>
        <begin position="10"/>
        <end position="11"/>
    </location>
    <ligand>
        <name>substrate</name>
    </ligand>
</feature>
<dbReference type="Proteomes" id="UP001298681">
    <property type="component" value="Unassembled WGS sequence"/>
</dbReference>
<dbReference type="EC" id="5.1.1.3" evidence="2 7"/>
<dbReference type="Pfam" id="PF01177">
    <property type="entry name" value="Asp_Glu_race"/>
    <property type="match status" value="1"/>
</dbReference>
<dbReference type="Gene3D" id="3.40.50.1860">
    <property type="match status" value="2"/>
</dbReference>
<name>A0ABS9MIZ5_9FIRM</name>
<dbReference type="RefSeq" id="WP_087229931.1">
    <property type="nucleotide sequence ID" value="NZ_JAKNHQ010000008.1"/>
</dbReference>
<evidence type="ECO:0000256" key="2">
    <source>
        <dbReference type="ARBA" id="ARBA00013090"/>
    </source>
</evidence>
<comment type="function">
    <text evidence="7">Provides the (R)-glutamate required for cell wall biosynthesis.</text>
</comment>
<dbReference type="InterPro" id="IPR015942">
    <property type="entry name" value="Asp/Glu/hydantoin_racemase"/>
</dbReference>
<keyword evidence="5 7" id="KW-0413">Isomerase</keyword>
<organism evidence="8 9">
    <name type="scientific">Anaeromassilibacillus senegalensis</name>
    <dbReference type="NCBI Taxonomy" id="1673717"/>
    <lineage>
        <taxon>Bacteria</taxon>
        <taxon>Bacillati</taxon>
        <taxon>Bacillota</taxon>
        <taxon>Clostridia</taxon>
        <taxon>Eubacteriales</taxon>
        <taxon>Acutalibacteraceae</taxon>
        <taxon>Anaeromassilibacillus</taxon>
    </lineage>
</organism>
<feature type="binding site" evidence="7">
    <location>
        <begin position="186"/>
        <end position="187"/>
    </location>
    <ligand>
        <name>substrate</name>
    </ligand>
</feature>
<dbReference type="PROSITE" id="PS00924">
    <property type="entry name" value="ASP_GLU_RACEMASE_2"/>
    <property type="match status" value="1"/>
</dbReference>
<dbReference type="InterPro" id="IPR001920">
    <property type="entry name" value="Asp/Glu_race"/>
</dbReference>